<feature type="domain" description="ATPase AAA-type core" evidence="1">
    <location>
        <begin position="221"/>
        <end position="346"/>
    </location>
</feature>
<organism evidence="2 3">
    <name type="scientific">Cystobacter fuscus</name>
    <dbReference type="NCBI Taxonomy" id="43"/>
    <lineage>
        <taxon>Bacteria</taxon>
        <taxon>Pseudomonadati</taxon>
        <taxon>Myxococcota</taxon>
        <taxon>Myxococcia</taxon>
        <taxon>Myxococcales</taxon>
        <taxon>Cystobacterineae</taxon>
        <taxon>Archangiaceae</taxon>
        <taxon>Cystobacter</taxon>
    </lineage>
</organism>
<dbReference type="GO" id="GO:0016887">
    <property type="term" value="F:ATP hydrolysis activity"/>
    <property type="evidence" value="ECO:0007669"/>
    <property type="project" value="InterPro"/>
</dbReference>
<name>A0A250JJL2_9BACT</name>
<sequence length="446" mass="50096">MYLHELTVANLKLLRDMKIPFLHEGQPRAWTVFVGKNGLCKTSLLRAIALAATGPERGNQLGTSYITTMPDKRREEAQVTIEATFGFSERHHEAREYPGLDEKPPHPPLLESKLTTSTRLGVLRGSSQFVDASTRLPLSQGTQKGIDPLQEARAAGLKLWFVAGYGVSRNIPQPLSTASRVYVPVLDRLQSLFDGLPLIATDFVSRFDAETARAFGAELKKAFVEHELLPAVDDFLLMGRGGISDSKTFVEANRFAMRLPSGEEIRIPALWMSQGYQSTIAWVVDLVAQVWSEAGEPIPLKDIEGLVLIDEIDLHIHPTWQRGLVRSLRHALPRVQFVATTHSPMVLPGLEPHEIFILEAEQDGSVRWAQSTQQPRLLSGGEIYERFFDIRSVYPEEHAQKLHRYLRLAADAYRSDEEEGEMAGLLKWLQNERVPVAYDPVPRRQA</sequence>
<accession>A0A250JJL2</accession>
<dbReference type="InterPro" id="IPR051396">
    <property type="entry name" value="Bact_Antivir_Def_Nuclease"/>
</dbReference>
<dbReference type="PANTHER" id="PTHR43581">
    <property type="entry name" value="ATP/GTP PHOSPHATASE"/>
    <property type="match status" value="1"/>
</dbReference>
<dbReference type="EMBL" id="CP022098">
    <property type="protein sequence ID" value="ATB44074.1"/>
    <property type="molecule type" value="Genomic_DNA"/>
</dbReference>
<dbReference type="Pfam" id="PF13304">
    <property type="entry name" value="AAA_21"/>
    <property type="match status" value="1"/>
</dbReference>
<dbReference type="Gene3D" id="3.40.50.300">
    <property type="entry name" value="P-loop containing nucleotide triphosphate hydrolases"/>
    <property type="match status" value="2"/>
</dbReference>
<evidence type="ECO:0000259" key="1">
    <source>
        <dbReference type="Pfam" id="PF13304"/>
    </source>
</evidence>
<gene>
    <name evidence="2" type="ORF">CYFUS_009555</name>
</gene>
<dbReference type="InterPro" id="IPR003959">
    <property type="entry name" value="ATPase_AAA_core"/>
</dbReference>
<dbReference type="RefSeq" id="WP_095991401.1">
    <property type="nucleotide sequence ID" value="NZ_CP022098.1"/>
</dbReference>
<dbReference type="GO" id="GO:0005524">
    <property type="term" value="F:ATP binding"/>
    <property type="evidence" value="ECO:0007669"/>
    <property type="project" value="InterPro"/>
</dbReference>
<dbReference type="AlphaFoldDB" id="A0A250JJL2"/>
<evidence type="ECO:0000313" key="2">
    <source>
        <dbReference type="EMBL" id="ATB44074.1"/>
    </source>
</evidence>
<dbReference type="KEGG" id="cfus:CYFUS_009555"/>
<dbReference type="PANTHER" id="PTHR43581:SF2">
    <property type="entry name" value="EXCINUCLEASE ATPASE SUBUNIT"/>
    <property type="match status" value="1"/>
</dbReference>
<evidence type="ECO:0000313" key="3">
    <source>
        <dbReference type="Proteomes" id="UP000217257"/>
    </source>
</evidence>
<dbReference type="InterPro" id="IPR027417">
    <property type="entry name" value="P-loop_NTPase"/>
</dbReference>
<dbReference type="SUPFAM" id="SSF52540">
    <property type="entry name" value="P-loop containing nucleoside triphosphate hydrolases"/>
    <property type="match status" value="1"/>
</dbReference>
<reference evidence="2 3" key="1">
    <citation type="submission" date="2017-06" db="EMBL/GenBank/DDBJ databases">
        <title>Sequencing and comparative analysis of myxobacterial genomes.</title>
        <authorList>
            <person name="Rupp O."/>
            <person name="Goesmann A."/>
            <person name="Sogaard-Andersen L."/>
        </authorList>
    </citation>
    <scope>NUCLEOTIDE SEQUENCE [LARGE SCALE GENOMIC DNA]</scope>
    <source>
        <strain evidence="2 3">DSM 52655</strain>
    </source>
</reference>
<proteinExistence type="predicted"/>
<dbReference type="Proteomes" id="UP000217257">
    <property type="component" value="Chromosome"/>
</dbReference>
<protein>
    <recommendedName>
        <fullName evidence="1">ATPase AAA-type core domain-containing protein</fullName>
    </recommendedName>
</protein>